<feature type="non-terminal residue" evidence="1">
    <location>
        <position position="181"/>
    </location>
</feature>
<dbReference type="EMBL" id="CAJVPY010059312">
    <property type="protein sequence ID" value="CAG8820400.1"/>
    <property type="molecule type" value="Genomic_DNA"/>
</dbReference>
<evidence type="ECO:0000313" key="1">
    <source>
        <dbReference type="EMBL" id="CAG8820400.1"/>
    </source>
</evidence>
<reference evidence="1" key="1">
    <citation type="submission" date="2021-06" db="EMBL/GenBank/DDBJ databases">
        <authorList>
            <person name="Kallberg Y."/>
            <person name="Tangrot J."/>
            <person name="Rosling A."/>
        </authorList>
    </citation>
    <scope>NUCLEOTIDE SEQUENCE</scope>
    <source>
        <strain evidence="1">MA453B</strain>
    </source>
</reference>
<dbReference type="AlphaFoldDB" id="A0A9N9KBE0"/>
<protein>
    <submittedName>
        <fullName evidence="1">3264_t:CDS:1</fullName>
    </submittedName>
</protein>
<comment type="caution">
    <text evidence="1">The sequence shown here is derived from an EMBL/GenBank/DDBJ whole genome shotgun (WGS) entry which is preliminary data.</text>
</comment>
<sequence length="181" mass="21770">SESEDEVTYYNNLSPPMIMDSPDSPNDFISTFSIIEGMHAWFEELVLSKPTYMQYHPPEYIQRRLLILEYDVNRKVHWRNFVFRIKNNLTRNESIANNSEFREFKTQVTYFLTLYIKNRSAIIIQQAYRLWKKRINRSAIIIQQAYCLWKKRINSAKIIQCAVRKWLYRPGGTLMKCAQDR</sequence>
<name>A0A9N9KBE0_9GLOM</name>
<proteinExistence type="predicted"/>
<organism evidence="1 2">
    <name type="scientific">Dentiscutata erythropus</name>
    <dbReference type="NCBI Taxonomy" id="1348616"/>
    <lineage>
        <taxon>Eukaryota</taxon>
        <taxon>Fungi</taxon>
        <taxon>Fungi incertae sedis</taxon>
        <taxon>Mucoromycota</taxon>
        <taxon>Glomeromycotina</taxon>
        <taxon>Glomeromycetes</taxon>
        <taxon>Diversisporales</taxon>
        <taxon>Gigasporaceae</taxon>
        <taxon>Dentiscutata</taxon>
    </lineage>
</organism>
<keyword evidence="2" id="KW-1185">Reference proteome</keyword>
<gene>
    <name evidence="1" type="ORF">DERYTH_LOCUS26950</name>
</gene>
<evidence type="ECO:0000313" key="2">
    <source>
        <dbReference type="Proteomes" id="UP000789405"/>
    </source>
</evidence>
<feature type="non-terminal residue" evidence="1">
    <location>
        <position position="1"/>
    </location>
</feature>
<dbReference type="Proteomes" id="UP000789405">
    <property type="component" value="Unassembled WGS sequence"/>
</dbReference>
<dbReference type="OrthoDB" id="2368541at2759"/>
<accession>A0A9N9KBE0</accession>